<dbReference type="AlphaFoldDB" id="C4LGR1"/>
<evidence type="ECO:0000256" key="12">
    <source>
        <dbReference type="ARBA" id="ARBA00023277"/>
    </source>
</evidence>
<dbReference type="KEGG" id="ckp:ckrop_0224"/>
<dbReference type="Proteomes" id="UP000001473">
    <property type="component" value="Chromosome"/>
</dbReference>
<dbReference type="InterPro" id="IPR036265">
    <property type="entry name" value="HIT-like_sf"/>
</dbReference>
<evidence type="ECO:0000256" key="8">
    <source>
        <dbReference type="ARBA" id="ARBA00022695"/>
    </source>
</evidence>
<gene>
    <name evidence="19" type="primary">galT</name>
    <name evidence="19" type="ordered locus">ckrop_0224</name>
</gene>
<evidence type="ECO:0000256" key="3">
    <source>
        <dbReference type="ARBA" id="ARBA00004947"/>
    </source>
</evidence>
<keyword evidence="11 15" id="KW-0299">Galactose metabolism</keyword>
<feature type="compositionally biased region" description="Polar residues" evidence="16">
    <location>
        <begin position="1"/>
        <end position="11"/>
    </location>
</feature>
<evidence type="ECO:0000259" key="17">
    <source>
        <dbReference type="Pfam" id="PF01087"/>
    </source>
</evidence>
<reference evidence="19 20" key="1">
    <citation type="journal article" date="2008" name="J. Biotechnol.">
        <title>Ultrafast pyrosequencing of Corynebacterium kroppenstedtii DSM44385 revealed insights into the physiology of a lipophilic corynebacterium that lacks mycolic acids.</title>
        <authorList>
            <person name="Tauch A."/>
            <person name="Schneider J."/>
            <person name="Szczepanowski R."/>
            <person name="Tilker A."/>
            <person name="Viehoever P."/>
            <person name="Gartemann K.-H."/>
            <person name="Arnold W."/>
            <person name="Blom J."/>
            <person name="Brinkrolf K."/>
            <person name="Brune I."/>
            <person name="Goetker S."/>
            <person name="Weisshaar B."/>
            <person name="Goesmann A."/>
            <person name="Droege M."/>
            <person name="Puehler A."/>
        </authorList>
    </citation>
    <scope>NUCLEOTIDE SEQUENCE [LARGE SCALE GENOMIC DNA]</scope>
    <source>
        <strain evidence="20">DSM 44385 / JCM 11950 / CIP 105744 / CCUG 35717</strain>
    </source>
</reference>
<dbReference type="Pfam" id="PF02744">
    <property type="entry name" value="GalP_UDP_tr_C"/>
    <property type="match status" value="1"/>
</dbReference>
<dbReference type="Pfam" id="PF01087">
    <property type="entry name" value="GalP_UDP_transf"/>
    <property type="match status" value="1"/>
</dbReference>
<protein>
    <recommendedName>
        <fullName evidence="6 13">Galactose-1-phosphate uridylyltransferase</fullName>
        <ecNumber evidence="5 13">2.7.7.12</ecNumber>
    </recommendedName>
</protein>
<dbReference type="GO" id="GO:0033499">
    <property type="term" value="P:galactose catabolic process via UDP-galactose, Leloir pathway"/>
    <property type="evidence" value="ECO:0007669"/>
    <property type="project" value="TreeGrafter"/>
</dbReference>
<dbReference type="UniPathway" id="UPA00214"/>
<dbReference type="EC" id="2.7.7.12" evidence="5 13"/>
<keyword evidence="7 15" id="KW-0808">Transferase</keyword>
<dbReference type="GO" id="GO:0005737">
    <property type="term" value="C:cytoplasm"/>
    <property type="evidence" value="ECO:0007669"/>
    <property type="project" value="TreeGrafter"/>
</dbReference>
<evidence type="ECO:0000256" key="9">
    <source>
        <dbReference type="ARBA" id="ARBA00022723"/>
    </source>
</evidence>
<dbReference type="PROSITE" id="PS00117">
    <property type="entry name" value="GAL_P_UDP_TRANSF_I"/>
    <property type="match status" value="1"/>
</dbReference>
<evidence type="ECO:0000313" key="19">
    <source>
        <dbReference type="EMBL" id="ACR17016.1"/>
    </source>
</evidence>
<evidence type="ECO:0000256" key="13">
    <source>
        <dbReference type="NCBIfam" id="TIGR00209"/>
    </source>
</evidence>
<evidence type="ECO:0000256" key="11">
    <source>
        <dbReference type="ARBA" id="ARBA00023144"/>
    </source>
</evidence>
<dbReference type="InterPro" id="IPR005849">
    <property type="entry name" value="GalP_Utransf_N"/>
</dbReference>
<evidence type="ECO:0000259" key="18">
    <source>
        <dbReference type="Pfam" id="PF02744"/>
    </source>
</evidence>
<dbReference type="Gene3D" id="3.30.428.10">
    <property type="entry name" value="HIT-like"/>
    <property type="match status" value="2"/>
</dbReference>
<dbReference type="STRING" id="645127.ckrop_0224"/>
<feature type="domain" description="Galactose-1-phosphate uridyl transferase C-terminal" evidence="18">
    <location>
        <begin position="251"/>
        <end position="405"/>
    </location>
</feature>
<dbReference type="GO" id="GO:0008108">
    <property type="term" value="F:UDP-glucose:hexose-1-phosphate uridylyltransferase activity"/>
    <property type="evidence" value="ECO:0007669"/>
    <property type="project" value="UniProtKB-UniRule"/>
</dbReference>
<evidence type="ECO:0000256" key="1">
    <source>
        <dbReference type="ARBA" id="ARBA00001107"/>
    </source>
</evidence>
<sequence length="410" mass="46724">MDSEQQMNSVSGERLNKNSDHPYSVTSMTLADGRELIYFDDDPEVLNGSVKRTLTDSRELPRAKTDSEIRRDPLSGEWVAYASHRMNRTFMPPANEDPLAPTIPDHLPTEIPSPDYDVVVFENRFPSFSMHMSRTPSTEGNDGGVEQLSADDDALLDNGMVPHRPAVARCEVICFTPDISGSFKDLPVSRIRTVIEAWAHRTKALSAIPEVRHVYPFENRGEEIGVTLQHPHGQIYSYPEIPPRIRNIVHSSKEYREENGSDLFDDLLSAELEEGTRIIDRTDHFVVFVPAAAKWPLEVMVMPLRSVPDFDALSQEERADLAPLLKKLYTAVDKFFDGVERTPYIASWNQAPTVPEDRDYVRLHLQLFSLMRSPHRLKYLAGSESGMGFWINDTTPERIAQRFREIWDDK</sequence>
<comment type="pathway">
    <text evidence="3 15">Carbohydrate metabolism; galactose metabolism.</text>
</comment>
<keyword evidence="20" id="KW-1185">Reference proteome</keyword>
<keyword evidence="10" id="KW-0862">Zinc</keyword>
<feature type="domain" description="Galactose-1-phosphate uridyl transferase N-terminal" evidence="17">
    <location>
        <begin position="66"/>
        <end position="242"/>
    </location>
</feature>
<dbReference type="NCBIfam" id="TIGR00209">
    <property type="entry name" value="galT_1"/>
    <property type="match status" value="1"/>
</dbReference>
<feature type="active site" description="Tele-UMP-histidine intermediate" evidence="14">
    <location>
        <position position="232"/>
    </location>
</feature>
<dbReference type="EMBL" id="CP001620">
    <property type="protein sequence ID" value="ACR17016.1"/>
    <property type="molecule type" value="Genomic_DNA"/>
</dbReference>
<organism evidence="19 20">
    <name type="scientific">Corynebacterium kroppenstedtii (strain DSM 44385 / JCM 11950 / CIP 105744 / CCUG 35717)</name>
    <dbReference type="NCBI Taxonomy" id="645127"/>
    <lineage>
        <taxon>Bacteria</taxon>
        <taxon>Bacillati</taxon>
        <taxon>Actinomycetota</taxon>
        <taxon>Actinomycetes</taxon>
        <taxon>Mycobacteriales</taxon>
        <taxon>Corynebacteriaceae</taxon>
        <taxon>Corynebacterium</taxon>
    </lineage>
</organism>
<accession>C4LGR1</accession>
<evidence type="ECO:0000256" key="4">
    <source>
        <dbReference type="ARBA" id="ARBA00010951"/>
    </source>
</evidence>
<dbReference type="GO" id="GO:0008270">
    <property type="term" value="F:zinc ion binding"/>
    <property type="evidence" value="ECO:0007669"/>
    <property type="project" value="InterPro"/>
</dbReference>
<dbReference type="InterPro" id="IPR019779">
    <property type="entry name" value="GalP_UDPtransf1_His-AS"/>
</dbReference>
<comment type="cofactor">
    <cofactor evidence="2">
        <name>Zn(2+)</name>
        <dbReference type="ChEBI" id="CHEBI:29105"/>
    </cofactor>
</comment>
<evidence type="ECO:0000256" key="15">
    <source>
        <dbReference type="RuleBase" id="RU000506"/>
    </source>
</evidence>
<evidence type="ECO:0000256" key="6">
    <source>
        <dbReference type="ARBA" id="ARBA00016340"/>
    </source>
</evidence>
<dbReference type="PANTHER" id="PTHR11943">
    <property type="entry name" value="GALACTOSE-1-PHOSPHATE URIDYLYLTRANSFERASE"/>
    <property type="match status" value="1"/>
</dbReference>
<evidence type="ECO:0000256" key="16">
    <source>
        <dbReference type="SAM" id="MobiDB-lite"/>
    </source>
</evidence>
<keyword evidence="12 15" id="KW-0119">Carbohydrate metabolism</keyword>
<name>C4LGR1_CORK4</name>
<keyword evidence="9 15" id="KW-0479">Metal-binding</keyword>
<comment type="catalytic activity">
    <reaction evidence="1 15">
        <text>alpha-D-galactose 1-phosphate + UDP-alpha-D-glucose = alpha-D-glucose 1-phosphate + UDP-alpha-D-galactose</text>
        <dbReference type="Rhea" id="RHEA:13989"/>
        <dbReference type="ChEBI" id="CHEBI:58336"/>
        <dbReference type="ChEBI" id="CHEBI:58601"/>
        <dbReference type="ChEBI" id="CHEBI:58885"/>
        <dbReference type="ChEBI" id="CHEBI:66914"/>
        <dbReference type="EC" id="2.7.7.12"/>
    </reaction>
</comment>
<dbReference type="PIRSF" id="PIRSF000808">
    <property type="entry name" value="GalT"/>
    <property type="match status" value="1"/>
</dbReference>
<dbReference type="InterPro" id="IPR005850">
    <property type="entry name" value="GalP_Utransf_C"/>
</dbReference>
<evidence type="ECO:0000256" key="10">
    <source>
        <dbReference type="ARBA" id="ARBA00022833"/>
    </source>
</evidence>
<dbReference type="PANTHER" id="PTHR11943:SF1">
    <property type="entry name" value="GALACTOSE-1-PHOSPHATE URIDYLYLTRANSFERASE"/>
    <property type="match status" value="1"/>
</dbReference>
<feature type="region of interest" description="Disordered" evidence="16">
    <location>
        <begin position="1"/>
        <end position="26"/>
    </location>
</feature>
<evidence type="ECO:0000256" key="2">
    <source>
        <dbReference type="ARBA" id="ARBA00001947"/>
    </source>
</evidence>
<evidence type="ECO:0000256" key="14">
    <source>
        <dbReference type="PIRSR" id="PIRSR000808-1"/>
    </source>
</evidence>
<evidence type="ECO:0000256" key="7">
    <source>
        <dbReference type="ARBA" id="ARBA00022679"/>
    </source>
</evidence>
<keyword evidence="8 15" id="KW-0548">Nucleotidyltransferase</keyword>
<proteinExistence type="inferred from homology"/>
<dbReference type="eggNOG" id="COG1085">
    <property type="taxonomic scope" value="Bacteria"/>
</dbReference>
<evidence type="ECO:0000256" key="5">
    <source>
        <dbReference type="ARBA" id="ARBA00012384"/>
    </source>
</evidence>
<comment type="similarity">
    <text evidence="4 15">Belongs to the galactose-1-phosphate uridylyltransferase type 1 family.</text>
</comment>
<evidence type="ECO:0000313" key="20">
    <source>
        <dbReference type="Proteomes" id="UP000001473"/>
    </source>
</evidence>
<dbReference type="SUPFAM" id="SSF54197">
    <property type="entry name" value="HIT-like"/>
    <property type="match status" value="2"/>
</dbReference>
<dbReference type="HOGENOM" id="CLU_029960_1_1_11"/>
<dbReference type="InterPro" id="IPR001937">
    <property type="entry name" value="GalP_UDPtransf1"/>
</dbReference>